<accession>A0A368VLW4</accession>
<keyword evidence="2" id="KW-1185">Reference proteome</keyword>
<name>A0A368VLW4_9BACL</name>
<evidence type="ECO:0000313" key="2">
    <source>
        <dbReference type="Proteomes" id="UP000252415"/>
    </source>
</evidence>
<proteinExistence type="predicted"/>
<evidence type="ECO:0000313" key="1">
    <source>
        <dbReference type="EMBL" id="RCW42691.1"/>
    </source>
</evidence>
<comment type="caution">
    <text evidence="1">The sequence shown here is derived from an EMBL/GenBank/DDBJ whole genome shotgun (WGS) entry which is preliminary data.</text>
</comment>
<dbReference type="AlphaFoldDB" id="A0A368VLW4"/>
<dbReference type="EMBL" id="QPJD01000015">
    <property type="protein sequence ID" value="RCW42691.1"/>
    <property type="molecule type" value="Genomic_DNA"/>
</dbReference>
<dbReference type="Proteomes" id="UP000252415">
    <property type="component" value="Unassembled WGS sequence"/>
</dbReference>
<gene>
    <name evidence="1" type="ORF">DFP97_115124</name>
</gene>
<dbReference type="InterPro" id="IPR026838">
    <property type="entry name" value="YheC/D"/>
</dbReference>
<dbReference type="SUPFAM" id="SSF56059">
    <property type="entry name" value="Glutathione synthetase ATP-binding domain-like"/>
    <property type="match status" value="1"/>
</dbReference>
<dbReference type="OrthoDB" id="7869153at2"/>
<reference evidence="1 2" key="1">
    <citation type="submission" date="2018-07" db="EMBL/GenBank/DDBJ databases">
        <title>Genomic Encyclopedia of Type Strains, Phase III (KMG-III): the genomes of soil and plant-associated and newly described type strains.</title>
        <authorList>
            <person name="Whitman W."/>
        </authorList>
    </citation>
    <scope>NUCLEOTIDE SEQUENCE [LARGE SCALE GENOMIC DNA]</scope>
    <source>
        <strain evidence="1 2">CECT 7506</strain>
    </source>
</reference>
<dbReference type="Pfam" id="PF14398">
    <property type="entry name" value="ATPgrasp_YheCD"/>
    <property type="match status" value="1"/>
</dbReference>
<organism evidence="1 2">
    <name type="scientific">Paenibacillus prosopidis</name>
    <dbReference type="NCBI Taxonomy" id="630520"/>
    <lineage>
        <taxon>Bacteria</taxon>
        <taxon>Bacillati</taxon>
        <taxon>Bacillota</taxon>
        <taxon>Bacilli</taxon>
        <taxon>Bacillales</taxon>
        <taxon>Paenibacillaceae</taxon>
        <taxon>Paenibacillus</taxon>
    </lineage>
</organism>
<protein>
    <submittedName>
        <fullName evidence="1">YheC/D-like protein</fullName>
    </submittedName>
</protein>
<sequence length="388" mass="44183">MNSLLPEELNFKELRADRTVLAILTMDDEINLFRGNRSNFIDLIKTGQSMGFIVYVLTVKDLLFTRNSLIGFVYNEDDDSWQQRLLPFPDIIYNRIPQREDEILPIAQQKIAACQNHSRVKLFNPSFFNKWDLFEWLRLSKTTKPYIPSTRKLMTVNGLGRMMRKHSYLYLKPESGKAGKGIMTINVHTEKQLPYRLKIQEDKKSATYNCSSINKLWSHIQKQSGGEAYIAQQGINLASFNDRQFDLRALVQKNKRGKWDITGIGARIAGAASITTHVPRGGMIEDPEKLLVNSFNEEQARKLLIKAKNTALLIAKQIERASGQLLGEMSMDLGIDSDGNMWFFEANSKPMKFDEPHIRKKSLEQIFHYGAYLAKMIKAGDAGNAGGA</sequence>
<dbReference type="RefSeq" id="WP_114382460.1">
    <property type="nucleotide sequence ID" value="NZ_QPJD01000015.1"/>
</dbReference>